<gene>
    <name evidence="1" type="ORF">I6G64_08410</name>
    <name evidence="2" type="ORF">NCTC12961_00988</name>
</gene>
<reference evidence="1 4" key="2">
    <citation type="submission" date="2020-12" db="EMBL/GenBank/DDBJ databases">
        <title>FDA dAtabase for Regulatory Grade micrObial Sequences (FDA-ARGOS): Supporting development and validation of Infectious Disease Dx tests.</title>
        <authorList>
            <person name="Sproer C."/>
            <person name="Gronow S."/>
            <person name="Severitt S."/>
            <person name="Schroder I."/>
            <person name="Tallon L."/>
            <person name="Sadzewicz L."/>
            <person name="Zhao X."/>
            <person name="Boylan J."/>
            <person name="Ott S."/>
            <person name="Bowen H."/>
            <person name="Vavikolanu K."/>
            <person name="Mehta A."/>
            <person name="Aluvathingal J."/>
            <person name="Nadendla S."/>
            <person name="Lowell S."/>
            <person name="Myers T."/>
            <person name="Yan Y."/>
            <person name="Sichtig H."/>
        </authorList>
    </citation>
    <scope>NUCLEOTIDE SEQUENCE [LARGE SCALE GENOMIC DNA]</scope>
    <source>
        <strain evidence="1 4">FDAARGOS_907</strain>
    </source>
</reference>
<dbReference type="Proteomes" id="UP000594967">
    <property type="component" value="Chromosome"/>
</dbReference>
<dbReference type="EMBL" id="LS483469">
    <property type="protein sequence ID" value="SQI32134.1"/>
    <property type="molecule type" value="Genomic_DNA"/>
</dbReference>
<dbReference type="STRING" id="82996.ADP72_07045"/>
<dbReference type="AlphaFoldDB" id="A0A2X4X6I6"/>
<evidence type="ECO:0000313" key="3">
    <source>
        <dbReference type="Proteomes" id="UP000248897"/>
    </source>
</evidence>
<dbReference type="EMBL" id="CP065673">
    <property type="protein sequence ID" value="QPS22383.1"/>
    <property type="molecule type" value="Genomic_DNA"/>
</dbReference>
<name>A0A2X4X6I6_SERPL</name>
<dbReference type="RefSeq" id="WP_006323711.1">
    <property type="nucleotide sequence ID" value="NZ_CAMISH010000003.1"/>
</dbReference>
<evidence type="ECO:0000313" key="2">
    <source>
        <dbReference type="EMBL" id="SQI32134.1"/>
    </source>
</evidence>
<organism evidence="2 3">
    <name type="scientific">Serratia plymuthica</name>
    <dbReference type="NCBI Taxonomy" id="82996"/>
    <lineage>
        <taxon>Bacteria</taxon>
        <taxon>Pseudomonadati</taxon>
        <taxon>Pseudomonadota</taxon>
        <taxon>Gammaproteobacteria</taxon>
        <taxon>Enterobacterales</taxon>
        <taxon>Yersiniaceae</taxon>
        <taxon>Serratia</taxon>
    </lineage>
</organism>
<protein>
    <submittedName>
        <fullName evidence="2">Uncharacterized protein</fullName>
    </submittedName>
</protein>
<evidence type="ECO:0000313" key="1">
    <source>
        <dbReference type="EMBL" id="QPS22383.1"/>
    </source>
</evidence>
<evidence type="ECO:0000313" key="4">
    <source>
        <dbReference type="Proteomes" id="UP000594967"/>
    </source>
</evidence>
<accession>A0A2X4X6I6</accession>
<sequence length="102" mass="11807">MLLATEEQRAIGLRRIAEIRRTLFARQTNQAEEIYNTAPLHLRHTLCFHAGLTESHSLLPLFHEMSYSQRQKIVAALNEFIALGKSLPRYISEEDCQLTQKK</sequence>
<reference evidence="2 3" key="1">
    <citation type="submission" date="2018-06" db="EMBL/GenBank/DDBJ databases">
        <authorList>
            <consortium name="Pathogen Informatics"/>
            <person name="Doyle S."/>
        </authorList>
    </citation>
    <scope>NUCLEOTIDE SEQUENCE [LARGE SCALE GENOMIC DNA]</scope>
    <source>
        <strain evidence="2 3">NCTC12961</strain>
    </source>
</reference>
<dbReference type="Proteomes" id="UP000248897">
    <property type="component" value="Chromosome 1"/>
</dbReference>
<keyword evidence="4" id="KW-1185">Reference proteome</keyword>
<proteinExistence type="predicted"/>